<dbReference type="Proteomes" id="UP001500124">
    <property type="component" value="Unassembled WGS sequence"/>
</dbReference>
<evidence type="ECO:0000313" key="2">
    <source>
        <dbReference type="EMBL" id="GAA5047140.1"/>
    </source>
</evidence>
<dbReference type="EMBL" id="BAABKC010000014">
    <property type="protein sequence ID" value="GAA5047140.1"/>
    <property type="molecule type" value="Genomic_DNA"/>
</dbReference>
<organism evidence="2 3">
    <name type="scientific">Streptomyces similanensis</name>
    <dbReference type="NCBI Taxonomy" id="1274988"/>
    <lineage>
        <taxon>Bacteria</taxon>
        <taxon>Bacillati</taxon>
        <taxon>Actinomycetota</taxon>
        <taxon>Actinomycetes</taxon>
        <taxon>Kitasatosporales</taxon>
        <taxon>Streptomycetaceae</taxon>
        <taxon>Streptomyces</taxon>
    </lineage>
</organism>
<dbReference type="Gene3D" id="3.40.50.300">
    <property type="entry name" value="P-loop containing nucleotide triphosphate hydrolases"/>
    <property type="match status" value="1"/>
</dbReference>
<feature type="region of interest" description="Disordered" evidence="1">
    <location>
        <begin position="42"/>
        <end position="71"/>
    </location>
</feature>
<evidence type="ECO:0000313" key="3">
    <source>
        <dbReference type="Proteomes" id="UP001500124"/>
    </source>
</evidence>
<proteinExistence type="predicted"/>
<name>A0ABP9K0N6_9ACTN</name>
<sequence length="152" mass="16160">MTESAVVVGLRASGRPAFSRGHLAGRFGLVGEDLFPRGARGRQARQTWPIEEEPGAGRPVAVGDTRPSPEERRPLVAAGHAHGATVLAHWFPPDPAGSPRREALRAARARVPDAGVRATSGRPRRPTRAAGFDAVHAVRRDGRGGREIHPTA</sequence>
<feature type="compositionally biased region" description="Basic and acidic residues" evidence="1">
    <location>
        <begin position="136"/>
        <end position="152"/>
    </location>
</feature>
<feature type="region of interest" description="Disordered" evidence="1">
    <location>
        <begin position="89"/>
        <end position="152"/>
    </location>
</feature>
<protein>
    <submittedName>
        <fullName evidence="2">Uncharacterized protein</fullName>
    </submittedName>
</protein>
<comment type="caution">
    <text evidence="2">The sequence shown here is derived from an EMBL/GenBank/DDBJ whole genome shotgun (WGS) entry which is preliminary data.</text>
</comment>
<dbReference type="RefSeq" id="WP_345667348.1">
    <property type="nucleotide sequence ID" value="NZ_BAABKC010000014.1"/>
</dbReference>
<evidence type="ECO:0000256" key="1">
    <source>
        <dbReference type="SAM" id="MobiDB-lite"/>
    </source>
</evidence>
<keyword evidence="3" id="KW-1185">Reference proteome</keyword>
<gene>
    <name evidence="2" type="ORF">GCM10023336_12390</name>
</gene>
<accession>A0ABP9K0N6</accession>
<dbReference type="InterPro" id="IPR027417">
    <property type="entry name" value="P-loop_NTPase"/>
</dbReference>
<reference evidence="3" key="1">
    <citation type="journal article" date="2019" name="Int. J. Syst. Evol. Microbiol.">
        <title>The Global Catalogue of Microorganisms (GCM) 10K type strain sequencing project: providing services to taxonomists for standard genome sequencing and annotation.</title>
        <authorList>
            <consortium name="The Broad Institute Genomics Platform"/>
            <consortium name="The Broad Institute Genome Sequencing Center for Infectious Disease"/>
            <person name="Wu L."/>
            <person name="Ma J."/>
        </authorList>
    </citation>
    <scope>NUCLEOTIDE SEQUENCE [LARGE SCALE GENOMIC DNA]</scope>
    <source>
        <strain evidence="3">JCM 18410</strain>
    </source>
</reference>